<name>A0A4V6L0N9_9STRE</name>
<dbReference type="EMBL" id="LR594035">
    <property type="protein sequence ID" value="VTS17487.1"/>
    <property type="molecule type" value="Genomic_DNA"/>
</dbReference>
<dbReference type="Proteomes" id="UP000304914">
    <property type="component" value="Chromosome"/>
</dbReference>
<dbReference type="RefSeq" id="WP_171011228.1">
    <property type="nucleotide sequence ID" value="NZ_LR594035.1"/>
</dbReference>
<organism evidence="1 2">
    <name type="scientific">Streptococcus pseudoporcinus</name>
    <dbReference type="NCBI Taxonomy" id="361101"/>
    <lineage>
        <taxon>Bacteria</taxon>
        <taxon>Bacillati</taxon>
        <taxon>Bacillota</taxon>
        <taxon>Bacilli</taxon>
        <taxon>Lactobacillales</taxon>
        <taxon>Streptococcaceae</taxon>
        <taxon>Streptococcus</taxon>
    </lineage>
</organism>
<gene>
    <name evidence="1" type="ORF">NCTC5385_00724</name>
</gene>
<reference evidence="1 2" key="1">
    <citation type="submission" date="2019-05" db="EMBL/GenBank/DDBJ databases">
        <authorList>
            <consortium name="Pathogen Informatics"/>
        </authorList>
    </citation>
    <scope>NUCLEOTIDE SEQUENCE [LARGE SCALE GENOMIC DNA]</scope>
    <source>
        <strain evidence="1 2">NCTC5385</strain>
    </source>
</reference>
<sequence>MAITHKRNDDLEKMMAGFASIPSFDKPIDLDADSKLIEPLAKDESTEKDKKND</sequence>
<dbReference type="GO" id="GO:0005524">
    <property type="term" value="F:ATP binding"/>
    <property type="evidence" value="ECO:0007669"/>
    <property type="project" value="UniProtKB-KW"/>
</dbReference>
<dbReference type="NCBIfam" id="NF040897">
    <property type="entry name" value="SPJ_0845_Nterm"/>
    <property type="match status" value="1"/>
</dbReference>
<keyword evidence="1" id="KW-0067">ATP-binding</keyword>
<keyword evidence="1" id="KW-0547">Nucleotide-binding</keyword>
<dbReference type="STRING" id="873448.STRPO_0735"/>
<accession>A0A4V6L0N9</accession>
<protein>
    <submittedName>
        <fullName evidence="1">ABC transporter ATP-binding protein</fullName>
    </submittedName>
</protein>
<evidence type="ECO:0000313" key="2">
    <source>
        <dbReference type="Proteomes" id="UP000304914"/>
    </source>
</evidence>
<dbReference type="InterPro" id="IPR047909">
    <property type="entry name" value="SPJ_0845-like_N"/>
</dbReference>
<dbReference type="AlphaFoldDB" id="A0A4V6L0N9"/>
<proteinExistence type="predicted"/>
<evidence type="ECO:0000313" key="1">
    <source>
        <dbReference type="EMBL" id="VTS17487.1"/>
    </source>
</evidence>